<gene>
    <name evidence="3" type="ORF">OB955_00550</name>
    <name evidence="2" type="ORF">OB960_11865</name>
</gene>
<evidence type="ECO:0000313" key="4">
    <source>
        <dbReference type="Proteomes" id="UP001320972"/>
    </source>
</evidence>
<reference evidence="2 4" key="1">
    <citation type="submission" date="2022-09" db="EMBL/GenBank/DDBJ databases">
        <title>Enrichment on poylsaccharides allowed isolation of novel metabolic and taxonomic groups of Haloarchaea.</title>
        <authorList>
            <person name="Sorokin D.Y."/>
            <person name="Elcheninov A.G."/>
            <person name="Khizhniak T.V."/>
            <person name="Kolganova T.V."/>
            <person name="Kublanov I.V."/>
        </authorList>
    </citation>
    <scope>NUCLEOTIDE SEQUENCE</scope>
    <source>
        <strain evidence="3 4">AArc-m2/3/4</strain>
        <strain evidence="2">AArc-xg1-1</strain>
    </source>
</reference>
<evidence type="ECO:0000313" key="2">
    <source>
        <dbReference type="EMBL" id="MCU4742093.1"/>
    </source>
</evidence>
<feature type="region of interest" description="Disordered" evidence="1">
    <location>
        <begin position="1"/>
        <end position="21"/>
    </location>
</feature>
<keyword evidence="4" id="KW-1185">Reference proteome</keyword>
<evidence type="ECO:0000313" key="3">
    <source>
        <dbReference type="EMBL" id="MCU4971227.1"/>
    </source>
</evidence>
<comment type="caution">
    <text evidence="2">The sequence shown here is derived from an EMBL/GenBank/DDBJ whole genome shotgun (WGS) entry which is preliminary data.</text>
</comment>
<dbReference type="EMBL" id="JAOPKB010000001">
    <property type="protein sequence ID" value="MCU4971227.1"/>
    <property type="molecule type" value="Genomic_DNA"/>
</dbReference>
<dbReference type="Proteomes" id="UP001320972">
    <property type="component" value="Unassembled WGS sequence"/>
</dbReference>
<dbReference type="AlphaFoldDB" id="A0AAP2Z081"/>
<dbReference type="EMBL" id="JAOPKA010000006">
    <property type="protein sequence ID" value="MCU4742093.1"/>
    <property type="molecule type" value="Genomic_DNA"/>
</dbReference>
<sequence>MDTFGRQQDVTTDEPTDLDGLVTCHTTRPGKAVFTERDNCDGWIATDLTVELEP</sequence>
<accession>A0AAP2Z081</accession>
<feature type="compositionally biased region" description="Polar residues" evidence="1">
    <location>
        <begin position="1"/>
        <end position="10"/>
    </location>
</feature>
<dbReference type="RefSeq" id="WP_338003927.1">
    <property type="nucleotide sequence ID" value="NZ_JAOPKA010000006.1"/>
</dbReference>
<dbReference type="Proteomes" id="UP001321018">
    <property type="component" value="Unassembled WGS sequence"/>
</dbReference>
<evidence type="ECO:0000256" key="1">
    <source>
        <dbReference type="SAM" id="MobiDB-lite"/>
    </source>
</evidence>
<proteinExistence type="predicted"/>
<name>A0AAP2Z081_9EURY</name>
<evidence type="ECO:0000313" key="5">
    <source>
        <dbReference type="Proteomes" id="UP001321018"/>
    </source>
</evidence>
<organism evidence="2 5">
    <name type="scientific">Natronoglomus mannanivorans</name>
    <dbReference type="NCBI Taxonomy" id="2979990"/>
    <lineage>
        <taxon>Archaea</taxon>
        <taxon>Methanobacteriati</taxon>
        <taxon>Methanobacteriota</taxon>
        <taxon>Stenosarchaea group</taxon>
        <taxon>Halobacteria</taxon>
        <taxon>Halobacteriales</taxon>
        <taxon>Natrialbaceae</taxon>
        <taxon>Natronoglomus</taxon>
    </lineage>
</organism>
<protein>
    <submittedName>
        <fullName evidence="2">Uncharacterized protein</fullName>
    </submittedName>
</protein>